<evidence type="ECO:0000259" key="2">
    <source>
        <dbReference type="Pfam" id="PF14111"/>
    </source>
</evidence>
<name>A0A9J6ATE2_SOLCO</name>
<feature type="region of interest" description="Disordered" evidence="1">
    <location>
        <begin position="437"/>
        <end position="473"/>
    </location>
</feature>
<dbReference type="InterPro" id="IPR040256">
    <property type="entry name" value="At4g02000-like"/>
</dbReference>
<dbReference type="Proteomes" id="UP000824120">
    <property type="component" value="Chromosome 2"/>
</dbReference>
<sequence length="590" mass="67679">MATMAGGQPLMEVVRPPEMTAGGTQVRRSYADVVQPQVSKQVPVPMKQITYLHGEPRVIWEEEEISQMIANEQLEYAIIGKFSYGWPEIQVLRKLIPLQCNLKGEVNIGLLNNRYILIRASRMEDYVHLLSKPIFYIAYQNWNYPMRTLKWDPLFNPEAETTIAVAWISLPSLPPNFFGKESIFSIAAAVGKPLQVDTATTNKTRPSCARVKVEVDLMRDLPKRVNVGIRRKTGEIIDKWVLIRYDYLPKYCKTCKLQGHNEEECYVLHPELFDDKKEEEDKGDSKKNEGGKKKEIKEGDKTENKGEKFQESKQKNQGTKGRGGYRGGMVQRWDQRQRRDEDLLIENTKDWVVENFGGEAVNKEAKEGNGQRQVKVLEPSQDSSEAYCCGMFRRRWALNKEEEVNFGSGRWGKIADNFGGGFCENVEDVAKAADISPRKAKELRKERKKDKNTGTKNSQIQTRSSSVKPTGPQHLQEYSKRIRMGNALVNCSGKIWVFWNDDWNGVRLELWEELEWWRDLIPWIVGGDFNVIMNEEEKLGGLPVSQVETSDFAQCVSNCALTEFPSSGSMYTWWNGRTGEDSIFKRLDEC</sequence>
<dbReference type="OrthoDB" id="1432859at2759"/>
<feature type="compositionally biased region" description="Basic and acidic residues" evidence="1">
    <location>
        <begin position="276"/>
        <end position="314"/>
    </location>
</feature>
<dbReference type="PANTHER" id="PTHR31286">
    <property type="entry name" value="GLYCINE-RICH CELL WALL STRUCTURAL PROTEIN 1.8-LIKE"/>
    <property type="match status" value="1"/>
</dbReference>
<proteinExistence type="predicted"/>
<dbReference type="InterPro" id="IPR036691">
    <property type="entry name" value="Endo/exonu/phosph_ase_sf"/>
</dbReference>
<dbReference type="AlphaFoldDB" id="A0A9J6ATE2"/>
<dbReference type="InterPro" id="IPR025558">
    <property type="entry name" value="DUF4283"/>
</dbReference>
<accession>A0A9J6ATE2</accession>
<feature type="domain" description="DUF4283" evidence="2">
    <location>
        <begin position="71"/>
        <end position="158"/>
    </location>
</feature>
<dbReference type="EMBL" id="JACXVP010000002">
    <property type="protein sequence ID" value="KAG5627593.1"/>
    <property type="molecule type" value="Genomic_DNA"/>
</dbReference>
<dbReference type="SUPFAM" id="SSF56219">
    <property type="entry name" value="DNase I-like"/>
    <property type="match status" value="1"/>
</dbReference>
<dbReference type="Gene3D" id="3.60.10.10">
    <property type="entry name" value="Endonuclease/exonuclease/phosphatase"/>
    <property type="match status" value="1"/>
</dbReference>
<gene>
    <name evidence="3" type="ORF">H5410_012811</name>
</gene>
<feature type="compositionally biased region" description="Polar residues" evidence="1">
    <location>
        <begin position="454"/>
        <end position="468"/>
    </location>
</feature>
<reference evidence="3 4" key="1">
    <citation type="submission" date="2020-09" db="EMBL/GenBank/DDBJ databases">
        <title>De no assembly of potato wild relative species, Solanum commersonii.</title>
        <authorList>
            <person name="Cho K."/>
        </authorList>
    </citation>
    <scope>NUCLEOTIDE SEQUENCE [LARGE SCALE GENOMIC DNA]</scope>
    <source>
        <strain evidence="3">LZ3.2</strain>
        <tissue evidence="3">Leaf</tissue>
    </source>
</reference>
<evidence type="ECO:0000313" key="3">
    <source>
        <dbReference type="EMBL" id="KAG5627593.1"/>
    </source>
</evidence>
<feature type="region of interest" description="Disordered" evidence="1">
    <location>
        <begin position="276"/>
        <end position="332"/>
    </location>
</feature>
<feature type="compositionally biased region" description="Basic and acidic residues" evidence="1">
    <location>
        <begin position="437"/>
        <end position="453"/>
    </location>
</feature>
<keyword evidence="4" id="KW-1185">Reference proteome</keyword>
<protein>
    <recommendedName>
        <fullName evidence="2">DUF4283 domain-containing protein</fullName>
    </recommendedName>
</protein>
<comment type="caution">
    <text evidence="3">The sequence shown here is derived from an EMBL/GenBank/DDBJ whole genome shotgun (WGS) entry which is preliminary data.</text>
</comment>
<evidence type="ECO:0000313" key="4">
    <source>
        <dbReference type="Proteomes" id="UP000824120"/>
    </source>
</evidence>
<evidence type="ECO:0000256" key="1">
    <source>
        <dbReference type="SAM" id="MobiDB-lite"/>
    </source>
</evidence>
<organism evidence="3 4">
    <name type="scientific">Solanum commersonii</name>
    <name type="common">Commerson's wild potato</name>
    <name type="synonym">Commerson's nightshade</name>
    <dbReference type="NCBI Taxonomy" id="4109"/>
    <lineage>
        <taxon>Eukaryota</taxon>
        <taxon>Viridiplantae</taxon>
        <taxon>Streptophyta</taxon>
        <taxon>Embryophyta</taxon>
        <taxon>Tracheophyta</taxon>
        <taxon>Spermatophyta</taxon>
        <taxon>Magnoliopsida</taxon>
        <taxon>eudicotyledons</taxon>
        <taxon>Gunneridae</taxon>
        <taxon>Pentapetalae</taxon>
        <taxon>asterids</taxon>
        <taxon>lamiids</taxon>
        <taxon>Solanales</taxon>
        <taxon>Solanaceae</taxon>
        <taxon>Solanoideae</taxon>
        <taxon>Solaneae</taxon>
        <taxon>Solanum</taxon>
    </lineage>
</organism>
<dbReference type="Pfam" id="PF14111">
    <property type="entry name" value="DUF4283"/>
    <property type="match status" value="1"/>
</dbReference>
<dbReference type="PANTHER" id="PTHR31286:SF179">
    <property type="entry name" value="RNASE H TYPE-1 DOMAIN-CONTAINING PROTEIN"/>
    <property type="match status" value="1"/>
</dbReference>